<name>A0A815QCA3_9BILA</name>
<dbReference type="Pfam" id="PF02209">
    <property type="entry name" value="VHP"/>
    <property type="match status" value="1"/>
</dbReference>
<dbReference type="PANTHER" id="PTHR24213:SF9">
    <property type="entry name" value="UNCOORDINATED 115A, ISOFORM B-RELATED"/>
    <property type="match status" value="1"/>
</dbReference>
<feature type="compositionally biased region" description="Low complexity" evidence="1">
    <location>
        <begin position="16"/>
        <end position="26"/>
    </location>
</feature>
<dbReference type="PANTHER" id="PTHR24213">
    <property type="entry name" value="ACTIN-BINDING LIM PROTEIN"/>
    <property type="match status" value="1"/>
</dbReference>
<feature type="compositionally biased region" description="Basic and acidic residues" evidence="1">
    <location>
        <begin position="33"/>
        <end position="44"/>
    </location>
</feature>
<dbReference type="GO" id="GO:0007010">
    <property type="term" value="P:cytoskeleton organization"/>
    <property type="evidence" value="ECO:0007669"/>
    <property type="project" value="InterPro"/>
</dbReference>
<feature type="region of interest" description="Disordered" evidence="1">
    <location>
        <begin position="1"/>
        <end position="93"/>
    </location>
</feature>
<dbReference type="AlphaFoldDB" id="A0A815QCA3"/>
<feature type="compositionally biased region" description="Low complexity" evidence="1">
    <location>
        <begin position="376"/>
        <end position="408"/>
    </location>
</feature>
<feature type="region of interest" description="Disordered" evidence="1">
    <location>
        <begin position="345"/>
        <end position="431"/>
    </location>
</feature>
<evidence type="ECO:0000313" key="3">
    <source>
        <dbReference type="EMBL" id="CAF1193143.1"/>
    </source>
</evidence>
<dbReference type="Gene3D" id="1.10.950.10">
    <property type="entry name" value="Villin headpiece domain"/>
    <property type="match status" value="1"/>
</dbReference>
<sequence length="688" mass="77328">MFSFLKKKKVKKSDNQQQQQQQQHHQITPITNENKENLLTRTDKQQQQQQQQYHRDNESGGFDGSSSAVLQSSISKKTSSSPPITYDKNLSTLRPNIDQTSKIHIDTNQNPSDKLLHICDSSEPSPRDLTDITLSSLPAHKTETSSSFSCHSSYEKRKSCHVTSMSLASPSQIGASDLNRILTSGYINCEENMGYMKRPGDHIASYTKSPHFHRPIHHPHHYQQVSSLRKEMVGFSYNRTQTFTVPGTKKGMKALVTGQTKIRKIHCSVPHTSSPISSQSISSNQKTLTHDSTSPIHPQTPTINEEPIVLSRYSGGFIPDPTAPKKIESLDWPAPIAIQAVPELMKSHRSRSESRTETHSNRSHHHSQTTPKKHTLSPSSTHPSPLSNDHDQQTTTITTTTTDDITITSENLNDDDDDDDDTTDGEIRHDTQLEKDISIMSKLKDTSGMAHALLEDLRLQEKLISRQLPLDPWKASRSPSAAVEPPRRCRFDSPKFASPSRRVHTHSSSTTNPDDSLAGLSTSISTTPAGGKRITLPRYNQQILRPGYGLTPSPKAQTLPTCLDMQRSCDLDSTDLGTTNSCYSHDGDHNKSVKTVDVGGGGDRRYLASQHAHSTHSAPTLMGNPKLYTYEELKVMSKKRLPSDVDRDRLERHLSDNEFHTLFQMTRTDFYRLPEWRRIDLKKRFKLF</sequence>
<feature type="domain" description="HP" evidence="2">
    <location>
        <begin position="622"/>
        <end position="688"/>
    </location>
</feature>
<dbReference type="GO" id="GO:0030032">
    <property type="term" value="P:lamellipodium assembly"/>
    <property type="evidence" value="ECO:0007669"/>
    <property type="project" value="TreeGrafter"/>
</dbReference>
<gene>
    <name evidence="4" type="ORF">JXQ802_LOCUS38188</name>
    <name evidence="3" type="ORF">PYM288_LOCUS24454</name>
</gene>
<feature type="compositionally biased region" description="Acidic residues" evidence="1">
    <location>
        <begin position="412"/>
        <end position="424"/>
    </location>
</feature>
<feature type="compositionally biased region" description="Low complexity" evidence="1">
    <location>
        <begin position="273"/>
        <end position="283"/>
    </location>
</feature>
<dbReference type="SUPFAM" id="SSF47050">
    <property type="entry name" value="VHP, Villin headpiece domain"/>
    <property type="match status" value="1"/>
</dbReference>
<dbReference type="InterPro" id="IPR003128">
    <property type="entry name" value="Villin_headpiece"/>
</dbReference>
<protein>
    <recommendedName>
        <fullName evidence="2">HP domain-containing protein</fullName>
    </recommendedName>
</protein>
<feature type="region of interest" description="Disordered" evidence="1">
    <location>
        <begin position="269"/>
        <end position="302"/>
    </location>
</feature>
<dbReference type="InterPro" id="IPR051618">
    <property type="entry name" value="Actin-binding_LIM"/>
</dbReference>
<feature type="compositionally biased region" description="Basic residues" evidence="1">
    <location>
        <begin position="361"/>
        <end position="375"/>
    </location>
</feature>
<comment type="caution">
    <text evidence="4">The sequence shown here is derived from an EMBL/GenBank/DDBJ whole genome shotgun (WGS) entry which is preliminary data.</text>
</comment>
<evidence type="ECO:0000259" key="2">
    <source>
        <dbReference type="PROSITE" id="PS51089"/>
    </source>
</evidence>
<evidence type="ECO:0000313" key="4">
    <source>
        <dbReference type="EMBL" id="CAF1461381.1"/>
    </source>
</evidence>
<evidence type="ECO:0000256" key="1">
    <source>
        <dbReference type="SAM" id="MobiDB-lite"/>
    </source>
</evidence>
<dbReference type="PROSITE" id="PS51089">
    <property type="entry name" value="HP"/>
    <property type="match status" value="1"/>
</dbReference>
<dbReference type="InterPro" id="IPR036886">
    <property type="entry name" value="Villin_headpiece_dom_sf"/>
</dbReference>
<feature type="compositionally biased region" description="Polar residues" evidence="1">
    <location>
        <begin position="519"/>
        <end position="528"/>
    </location>
</feature>
<accession>A0A815QCA3</accession>
<organism evidence="4 5">
    <name type="scientific">Rotaria sordida</name>
    <dbReference type="NCBI Taxonomy" id="392033"/>
    <lineage>
        <taxon>Eukaryota</taxon>
        <taxon>Metazoa</taxon>
        <taxon>Spiralia</taxon>
        <taxon>Gnathifera</taxon>
        <taxon>Rotifera</taxon>
        <taxon>Eurotatoria</taxon>
        <taxon>Bdelloidea</taxon>
        <taxon>Philodinida</taxon>
        <taxon>Philodinidae</taxon>
        <taxon>Rotaria</taxon>
    </lineage>
</organism>
<evidence type="ECO:0000313" key="5">
    <source>
        <dbReference type="Proteomes" id="UP000663870"/>
    </source>
</evidence>
<reference evidence="4" key="1">
    <citation type="submission" date="2021-02" db="EMBL/GenBank/DDBJ databases">
        <authorList>
            <person name="Nowell W R."/>
        </authorList>
    </citation>
    <scope>NUCLEOTIDE SEQUENCE</scope>
</reference>
<keyword evidence="5" id="KW-1185">Reference proteome</keyword>
<feature type="compositionally biased region" description="Polar residues" evidence="1">
    <location>
        <begin position="284"/>
        <end position="302"/>
    </location>
</feature>
<proteinExistence type="predicted"/>
<dbReference type="GO" id="GO:0051015">
    <property type="term" value="F:actin filament binding"/>
    <property type="evidence" value="ECO:0007669"/>
    <property type="project" value="TreeGrafter"/>
</dbReference>
<feature type="compositionally biased region" description="Low complexity" evidence="1">
    <location>
        <begin position="72"/>
        <end position="85"/>
    </location>
</feature>
<feature type="compositionally biased region" description="Basic residues" evidence="1">
    <location>
        <begin position="1"/>
        <end position="11"/>
    </location>
</feature>
<feature type="compositionally biased region" description="Basic and acidic residues" evidence="1">
    <location>
        <begin position="350"/>
        <end position="360"/>
    </location>
</feature>
<dbReference type="EMBL" id="CAJNOL010002096">
    <property type="protein sequence ID" value="CAF1461381.1"/>
    <property type="molecule type" value="Genomic_DNA"/>
</dbReference>
<feature type="region of interest" description="Disordered" evidence="1">
    <location>
        <begin position="473"/>
        <end position="533"/>
    </location>
</feature>
<dbReference type="GO" id="GO:0015629">
    <property type="term" value="C:actin cytoskeleton"/>
    <property type="evidence" value="ECO:0007669"/>
    <property type="project" value="TreeGrafter"/>
</dbReference>
<dbReference type="EMBL" id="CAJNOH010001232">
    <property type="protein sequence ID" value="CAF1193143.1"/>
    <property type="molecule type" value="Genomic_DNA"/>
</dbReference>
<dbReference type="Proteomes" id="UP000663870">
    <property type="component" value="Unassembled WGS sequence"/>
</dbReference>
<dbReference type="SMART" id="SM00153">
    <property type="entry name" value="VHP"/>
    <property type="match status" value="1"/>
</dbReference>
<dbReference type="Proteomes" id="UP000663854">
    <property type="component" value="Unassembled WGS sequence"/>
</dbReference>